<dbReference type="OrthoDB" id="637094at2"/>
<feature type="transmembrane region" description="Helical" evidence="1">
    <location>
        <begin position="393"/>
        <end position="411"/>
    </location>
</feature>
<accession>A0A9X0L5G6</accession>
<keyword evidence="1" id="KW-0812">Transmembrane</keyword>
<dbReference type="AlphaFoldDB" id="A0A9X0L5G6"/>
<dbReference type="EMBL" id="LNAL01000006">
    <property type="protein sequence ID" value="KUG08704.1"/>
    <property type="molecule type" value="Genomic_DNA"/>
</dbReference>
<evidence type="ECO:0000313" key="2">
    <source>
        <dbReference type="EMBL" id="KUG08704.1"/>
    </source>
</evidence>
<keyword evidence="1" id="KW-0472">Membrane</keyword>
<sequence length="414" mass="45566">MKNAILANLDNPGQLERLYREDKPGFKRAFQAAYPEQPDNPLLGFWHARLTYASEEVSGGSRQELVFVIIASLLAGLIAKLPAIFALNEEFFYPRNVGFIVFPLLSAYFAWKNRLSPGKSAFVVGASLAGLVYINLLPDVKTSDTLLLSCVHLLLFLWSVLGFTYAGGISRSPEPRLRFLKYNGDLVVITTLILIAGVLMTGITIGLFSLIGINIEQFYVQYVVVFGLAAAPIVGTYLTQANPQLVGRVSPVIARIFSPLVLVMLVIYLVAMVYSGKDPYNDREFLLIFNALLIGVMAIIFFSVSESSRSSKTRPEVWVLALLSAVTIVVNGVALSAILFRISTWGITPNRAAVLGGNVLILINLLLVTTQLFRAASQKRSLGGVGEVIARYLPVYFVWTVIVTFLFPLFFNLK</sequence>
<comment type="caution">
    <text evidence="2">The sequence shown here is derived from an EMBL/GenBank/DDBJ whole genome shotgun (WGS) entry which is preliminary data.</text>
</comment>
<feature type="transmembrane region" description="Helical" evidence="1">
    <location>
        <begin position="252"/>
        <end position="274"/>
    </location>
</feature>
<feature type="transmembrane region" description="Helical" evidence="1">
    <location>
        <begin position="65"/>
        <end position="87"/>
    </location>
</feature>
<feature type="transmembrane region" description="Helical" evidence="1">
    <location>
        <begin position="219"/>
        <end position="240"/>
    </location>
</feature>
<feature type="transmembrane region" description="Helical" evidence="1">
    <location>
        <begin position="118"/>
        <end position="134"/>
    </location>
</feature>
<dbReference type="Proteomes" id="UP000054223">
    <property type="component" value="Unassembled WGS sequence"/>
</dbReference>
<protein>
    <recommendedName>
        <fullName evidence="4">DUF4153 domain-containing protein</fullName>
    </recommendedName>
</protein>
<feature type="transmembrane region" description="Helical" evidence="1">
    <location>
        <begin position="317"/>
        <end position="340"/>
    </location>
</feature>
<keyword evidence="3" id="KW-1185">Reference proteome</keyword>
<reference evidence="2 3" key="1">
    <citation type="submission" date="2015-11" db="EMBL/GenBank/DDBJ databases">
        <title>Solirubrum puertoriconensis gen. nov. an environmental bacteria isolated in Puerto Rico.</title>
        <authorList>
            <person name="Cuebas-Irizarry M.F."/>
            <person name="Montalvo-Rodriguez R."/>
        </authorList>
    </citation>
    <scope>NUCLEOTIDE SEQUENCE [LARGE SCALE GENOMIC DNA]</scope>
    <source>
        <strain evidence="2 3">MC1A</strain>
    </source>
</reference>
<name>A0A9X0L5G6_SOLP1</name>
<dbReference type="RefSeq" id="WP_059070446.1">
    <property type="nucleotide sequence ID" value="NZ_LNAL01000006.1"/>
</dbReference>
<gene>
    <name evidence="2" type="ORF">ASU33_11220</name>
</gene>
<evidence type="ECO:0000256" key="1">
    <source>
        <dbReference type="SAM" id="Phobius"/>
    </source>
</evidence>
<evidence type="ECO:0000313" key="3">
    <source>
        <dbReference type="Proteomes" id="UP000054223"/>
    </source>
</evidence>
<proteinExistence type="predicted"/>
<feature type="transmembrane region" description="Helical" evidence="1">
    <location>
        <begin position="146"/>
        <end position="166"/>
    </location>
</feature>
<keyword evidence="1" id="KW-1133">Transmembrane helix</keyword>
<feature type="transmembrane region" description="Helical" evidence="1">
    <location>
        <begin position="286"/>
        <end position="305"/>
    </location>
</feature>
<feature type="transmembrane region" description="Helical" evidence="1">
    <location>
        <begin position="93"/>
        <end position="111"/>
    </location>
</feature>
<organism evidence="2 3">
    <name type="scientific">Solirubrum puertoriconensis</name>
    <dbReference type="NCBI Taxonomy" id="1751427"/>
    <lineage>
        <taxon>Bacteria</taxon>
        <taxon>Pseudomonadati</taxon>
        <taxon>Bacteroidota</taxon>
        <taxon>Cytophagia</taxon>
        <taxon>Cytophagales</taxon>
    </lineage>
</organism>
<evidence type="ECO:0008006" key="4">
    <source>
        <dbReference type="Google" id="ProtNLM"/>
    </source>
</evidence>
<feature type="transmembrane region" description="Helical" evidence="1">
    <location>
        <begin position="186"/>
        <end position="213"/>
    </location>
</feature>
<feature type="transmembrane region" description="Helical" evidence="1">
    <location>
        <begin position="352"/>
        <end position="373"/>
    </location>
</feature>